<protein>
    <submittedName>
        <fullName evidence="1">Uncharacterized protein</fullName>
    </submittedName>
</protein>
<evidence type="ECO:0000313" key="2">
    <source>
        <dbReference type="Proteomes" id="UP000179243"/>
    </source>
</evidence>
<gene>
    <name evidence="1" type="ORF">A2519_15865</name>
</gene>
<proteinExistence type="predicted"/>
<reference evidence="1 2" key="1">
    <citation type="journal article" date="2016" name="Nat. Commun.">
        <title>Thousands of microbial genomes shed light on interconnected biogeochemical processes in an aquifer system.</title>
        <authorList>
            <person name="Anantharaman K."/>
            <person name="Brown C.T."/>
            <person name="Hug L.A."/>
            <person name="Sharon I."/>
            <person name="Castelle C.J."/>
            <person name="Probst A.J."/>
            <person name="Thomas B.C."/>
            <person name="Singh A."/>
            <person name="Wilkins M.J."/>
            <person name="Karaoz U."/>
            <person name="Brodie E.L."/>
            <person name="Williams K.H."/>
            <person name="Hubbard S.S."/>
            <person name="Banfield J.F."/>
        </authorList>
    </citation>
    <scope>NUCLEOTIDE SEQUENCE [LARGE SCALE GENOMIC DNA]</scope>
</reference>
<dbReference type="EMBL" id="MFYX01000109">
    <property type="protein sequence ID" value="OGK02347.1"/>
    <property type="molecule type" value="Genomic_DNA"/>
</dbReference>
<comment type="caution">
    <text evidence="1">The sequence shown here is derived from an EMBL/GenBank/DDBJ whole genome shotgun (WGS) entry which is preliminary data.</text>
</comment>
<dbReference type="Proteomes" id="UP000179243">
    <property type="component" value="Unassembled WGS sequence"/>
</dbReference>
<name>A0A1F7F749_UNCRA</name>
<organism evidence="1 2">
    <name type="scientific">Candidatus Raymondbacteria bacterium RIFOXYD12_FULL_49_13</name>
    <dbReference type="NCBI Taxonomy" id="1817890"/>
    <lineage>
        <taxon>Bacteria</taxon>
        <taxon>Raymondiibacteriota</taxon>
    </lineage>
</organism>
<accession>A0A1F7F749</accession>
<evidence type="ECO:0000313" key="1">
    <source>
        <dbReference type="EMBL" id="OGK02347.1"/>
    </source>
</evidence>
<dbReference type="AlphaFoldDB" id="A0A1F7F749"/>
<sequence>MEAVVVSGHFGDDEAGVRRQEKGALRYACGVLRASQEFSHKVEVEAEVESGKRMRPSLL</sequence>